<accession>A0A179FEM3</accession>
<proteinExistence type="predicted"/>
<gene>
    <name evidence="8" type="ORF">VFPFJ_11320</name>
</gene>
<dbReference type="OMA" id="FRYENAR"/>
<dbReference type="FunFam" id="1.20.1250.20:FF:000018">
    <property type="entry name" value="MFS transporter permease"/>
    <property type="match status" value="1"/>
</dbReference>
<feature type="transmembrane region" description="Helical" evidence="7">
    <location>
        <begin position="99"/>
        <end position="119"/>
    </location>
</feature>
<feature type="transmembrane region" description="Helical" evidence="7">
    <location>
        <begin position="379"/>
        <end position="399"/>
    </location>
</feature>
<dbReference type="GeneID" id="28893436"/>
<feature type="transmembrane region" description="Helical" evidence="7">
    <location>
        <begin position="218"/>
        <end position="238"/>
    </location>
</feature>
<evidence type="ECO:0000256" key="2">
    <source>
        <dbReference type="ARBA" id="ARBA00022448"/>
    </source>
</evidence>
<protein>
    <submittedName>
        <fullName evidence="8">MFS transporter</fullName>
    </submittedName>
</protein>
<dbReference type="GO" id="GO:0022857">
    <property type="term" value="F:transmembrane transporter activity"/>
    <property type="evidence" value="ECO:0007669"/>
    <property type="project" value="InterPro"/>
</dbReference>
<dbReference type="SUPFAM" id="SSF103473">
    <property type="entry name" value="MFS general substrate transporter"/>
    <property type="match status" value="1"/>
</dbReference>
<comment type="subcellular location">
    <subcellularLocation>
        <location evidence="1">Membrane</location>
        <topology evidence="1">Multi-pass membrane protein</topology>
    </subcellularLocation>
</comment>
<dbReference type="Pfam" id="PF07690">
    <property type="entry name" value="MFS_1"/>
    <property type="match status" value="1"/>
</dbReference>
<dbReference type="GO" id="GO:0016020">
    <property type="term" value="C:membrane"/>
    <property type="evidence" value="ECO:0007669"/>
    <property type="project" value="UniProtKB-SubCell"/>
</dbReference>
<feature type="transmembrane region" description="Helical" evidence="7">
    <location>
        <begin position="155"/>
        <end position="176"/>
    </location>
</feature>
<evidence type="ECO:0000256" key="6">
    <source>
        <dbReference type="SAM" id="MobiDB-lite"/>
    </source>
</evidence>
<dbReference type="Gene3D" id="1.20.1250.20">
    <property type="entry name" value="MFS general substrate transporter like domains"/>
    <property type="match status" value="2"/>
</dbReference>
<feature type="transmembrane region" description="Helical" evidence="7">
    <location>
        <begin position="182"/>
        <end position="206"/>
    </location>
</feature>
<dbReference type="OrthoDB" id="2985014at2759"/>
<feature type="transmembrane region" description="Helical" evidence="7">
    <location>
        <begin position="352"/>
        <end position="373"/>
    </location>
</feature>
<reference evidence="8 9" key="1">
    <citation type="submission" date="2016-02" db="EMBL/GenBank/DDBJ databases">
        <title>Biosynthesis of antibiotic leucinostatins and their inhibition on Phytophthora in bio-control Purpureocillium lilacinum.</title>
        <authorList>
            <person name="Wang G."/>
            <person name="Liu Z."/>
            <person name="Lin R."/>
            <person name="Li E."/>
            <person name="Mao Z."/>
            <person name="Ling J."/>
            <person name="Yin W."/>
            <person name="Xie B."/>
        </authorList>
    </citation>
    <scope>NUCLEOTIDE SEQUENCE [LARGE SCALE GENOMIC DNA]</scope>
    <source>
        <strain evidence="8">PLFJ-1</strain>
    </source>
</reference>
<keyword evidence="5 7" id="KW-0472">Membrane</keyword>
<keyword evidence="2" id="KW-0813">Transport</keyword>
<dbReference type="KEGG" id="plj:28893436"/>
<sequence length="500" mass="55271">MDAVGLSEMKAQGSTPPVEQPRAEHRECSAVEQAISSESPNHADRIKERNRIIRKLDKHLLPQIFVMYSFSVLDRSNLGNARIAGMEDEIDISGRRYDWLGTAFYIAYILSQWLCIGWQVFPPHVWVAFCAFAWGLVSTLQAVCTTWTGLMISRVFLGIMEACYAPGVTLYLSYFYPREKAGFRVGIFLSGSAAANAYGGVLAYGISQAQGAIAPWRTLFIVEGIPTCLLAIVTWFFLPDGPGSARFLSNHEKEIATQFNAQEMGPRPGIRALQKKEALRAVLDYRTYLPALMYFGSNVAFASLPLFSPTIISQMGVFTKVQSQGLSAPPYVICFLMIVLCTSLSDRYKVRGPFIVGEALLAAIGFIILATTTGVASRYFGLVLGTQMFVCAALVLTWVSNTHENDSQRAVALAILATGGQLGPVVGTNIFPIKDKPFYRRGMWVSCGSALIVAAAASLQMFVLHRTNKKWDRENEARNEAEDNDQAAELQKDKKFRYIL</sequence>
<feature type="transmembrane region" description="Helical" evidence="7">
    <location>
        <begin position="443"/>
        <end position="464"/>
    </location>
</feature>
<evidence type="ECO:0000256" key="3">
    <source>
        <dbReference type="ARBA" id="ARBA00022692"/>
    </source>
</evidence>
<dbReference type="AlphaFoldDB" id="A0A179FEM3"/>
<evidence type="ECO:0000313" key="8">
    <source>
        <dbReference type="EMBL" id="OAQ63956.1"/>
    </source>
</evidence>
<evidence type="ECO:0000256" key="4">
    <source>
        <dbReference type="ARBA" id="ARBA00022989"/>
    </source>
</evidence>
<name>A0A179FEM3_PURLI</name>
<feature type="transmembrane region" description="Helical" evidence="7">
    <location>
        <begin position="328"/>
        <end position="345"/>
    </location>
</feature>
<feature type="transmembrane region" description="Helical" evidence="7">
    <location>
        <begin position="411"/>
        <end position="431"/>
    </location>
</feature>
<feature type="transmembrane region" description="Helical" evidence="7">
    <location>
        <begin position="125"/>
        <end position="143"/>
    </location>
</feature>
<dbReference type="InterPro" id="IPR036259">
    <property type="entry name" value="MFS_trans_sf"/>
</dbReference>
<dbReference type="FunFam" id="1.20.1250.20:FF:000013">
    <property type="entry name" value="MFS general substrate transporter"/>
    <property type="match status" value="1"/>
</dbReference>
<evidence type="ECO:0000313" key="9">
    <source>
        <dbReference type="Proteomes" id="UP000078340"/>
    </source>
</evidence>
<evidence type="ECO:0000256" key="5">
    <source>
        <dbReference type="ARBA" id="ARBA00023136"/>
    </source>
</evidence>
<evidence type="ECO:0000256" key="1">
    <source>
        <dbReference type="ARBA" id="ARBA00004141"/>
    </source>
</evidence>
<feature type="region of interest" description="Disordered" evidence="6">
    <location>
        <begin position="1"/>
        <end position="24"/>
    </location>
</feature>
<keyword evidence="3 7" id="KW-0812">Transmembrane</keyword>
<comment type="caution">
    <text evidence="8">The sequence shown here is derived from an EMBL/GenBank/DDBJ whole genome shotgun (WGS) entry which is preliminary data.</text>
</comment>
<organism evidence="8 9">
    <name type="scientific">Purpureocillium lilacinum</name>
    <name type="common">Paecilomyces lilacinus</name>
    <dbReference type="NCBI Taxonomy" id="33203"/>
    <lineage>
        <taxon>Eukaryota</taxon>
        <taxon>Fungi</taxon>
        <taxon>Dikarya</taxon>
        <taxon>Ascomycota</taxon>
        <taxon>Pezizomycotina</taxon>
        <taxon>Sordariomycetes</taxon>
        <taxon>Hypocreomycetidae</taxon>
        <taxon>Hypocreales</taxon>
        <taxon>Ophiocordycipitaceae</taxon>
        <taxon>Purpureocillium</taxon>
    </lineage>
</organism>
<evidence type="ECO:0000256" key="7">
    <source>
        <dbReference type="SAM" id="Phobius"/>
    </source>
</evidence>
<dbReference type="EMBL" id="LSBI01000027">
    <property type="protein sequence ID" value="OAQ63956.1"/>
    <property type="molecule type" value="Genomic_DNA"/>
</dbReference>
<keyword evidence="4 7" id="KW-1133">Transmembrane helix</keyword>
<dbReference type="Proteomes" id="UP000078340">
    <property type="component" value="Unassembled WGS sequence"/>
</dbReference>
<dbReference type="InterPro" id="IPR011701">
    <property type="entry name" value="MFS"/>
</dbReference>
<dbReference type="PANTHER" id="PTHR43791:SF36">
    <property type="entry name" value="TRANSPORTER, PUTATIVE (AFU_ORTHOLOGUE AFUA_6G08340)-RELATED"/>
    <property type="match status" value="1"/>
</dbReference>
<dbReference type="PANTHER" id="PTHR43791">
    <property type="entry name" value="PERMEASE-RELATED"/>
    <property type="match status" value="1"/>
</dbReference>